<dbReference type="PANTHER" id="PTHR32305">
    <property type="match status" value="1"/>
</dbReference>
<dbReference type="RefSeq" id="WP_234864713.1">
    <property type="nucleotide sequence ID" value="NZ_JAKEVY010000001.1"/>
</dbReference>
<comment type="caution">
    <text evidence="1">The sequence shown here is derived from an EMBL/GenBank/DDBJ whole genome shotgun (WGS) entry which is preliminary data.</text>
</comment>
<gene>
    <name evidence="1" type="ORF">L0U88_06060</name>
</gene>
<name>A0ABS9BEP2_9BACT</name>
<evidence type="ECO:0000313" key="1">
    <source>
        <dbReference type="EMBL" id="MCF1714186.1"/>
    </source>
</evidence>
<dbReference type="InterPro" id="IPR050708">
    <property type="entry name" value="T6SS_VgrG/RHS"/>
</dbReference>
<accession>A0ABS9BEP2</accession>
<dbReference type="NCBIfam" id="TIGR03696">
    <property type="entry name" value="Rhs_assc_core"/>
    <property type="match status" value="1"/>
</dbReference>
<dbReference type="Proteomes" id="UP001200145">
    <property type="component" value="Unassembled WGS sequence"/>
</dbReference>
<dbReference type="PANTHER" id="PTHR32305:SF15">
    <property type="entry name" value="PROTEIN RHSA-RELATED"/>
    <property type="match status" value="1"/>
</dbReference>
<evidence type="ECO:0000313" key="2">
    <source>
        <dbReference type="Proteomes" id="UP001200145"/>
    </source>
</evidence>
<dbReference type="InterPro" id="IPR022385">
    <property type="entry name" value="Rhs_assc_core"/>
</dbReference>
<keyword evidence="2" id="KW-1185">Reference proteome</keyword>
<proteinExistence type="predicted"/>
<protein>
    <submittedName>
        <fullName evidence="1">RHS repeat-associated core domain-containing protein</fullName>
    </submittedName>
</protein>
<dbReference type="Gene3D" id="2.180.10.10">
    <property type="entry name" value="RHS repeat-associated core"/>
    <property type="match status" value="1"/>
</dbReference>
<reference evidence="1 2" key="1">
    <citation type="submission" date="2022-01" db="EMBL/GenBank/DDBJ databases">
        <title>Flavihumibacter sp. nov., isolated from sediment of a river.</title>
        <authorList>
            <person name="Liu H."/>
        </authorList>
    </citation>
    <scope>NUCLEOTIDE SEQUENCE [LARGE SCALE GENOMIC DNA]</scope>
    <source>
        <strain evidence="1 2">RY-1</strain>
    </source>
</reference>
<sequence>MISQNAKQQLAGNVYNYTLYDALGRISQVGQITGGSAMTAAIAKNATSLQNWLNAAANSRNQITQTVYDLPMSLLPETALKQRNLRNRVSYTEVINLATQTLPASATYYSYDIQGNVDTIVQDFGSPNGVKNGMNNIPSDPGYRYKKIAYDYDLISGKVNQVSYQPGKPDAYYHRYEYDAENRLTQVYSGRDSIMLLLFPEREASYEYYAHGPLARTILGKLNVQGLDHAYTLQGWLKGINPAMGGSLTNGTDTTEAKPVAQDVFEFSLHYYKSDYKAIWFNPQASSVLNALTTYAAPLYNGNIAAMAVNIPILGTTKVYNYKYDQLNRLVIMDMFNGLNPVAGSFTASISTDYRERISYDPNGNILTYQRNADATRSGMDNLTYSYKPNTNQVHKVVDITADANAANYPKYNDIRTGQLDNNYVYDAIGNLIQDVKDTITNITWNVYGKIESITQNAKVIRYTYDASGNRIIKATTADTTYYVRDASGNVLSVYRKPAAGQINQEEVHLYGSNRLGIVTRHLVPDSSFALANSFGKIYSYKFTRGEKLFELSNHLGNVLVTLSDRVQQVKVTSDTVRHYLADIRSANDYYPFGMLMPGRKFNAGSFRYGFNGKENDNEVKGTGNQQDYGMRVYDPRLGRFLSIDPITKSYPELTPYQFASNNPIFNIDIDGLEGMGSPMVGVWSPSTRKYMIQGDVNDDMVVDASEREAWNKAMGVWLIAGGAVLTGGRAAPLLRPLFWSAVANPETAGTIGFTIFSAATGYDGPDIPGTFGDDAARSLRGVFKSPISPLGWMKKAGSQTVKFIKGSVGEKTAVIGQGMDMVKKIAEGLNNPEVFKPSREAVDAWNSLLNDYKGKIIPDEIVKKTSLFKENVDWIEGVKKAGHNIIDAGGANTSTFYNMEKLAVYGEQK</sequence>
<organism evidence="1 2">
    <name type="scientific">Flavihumibacter fluminis</name>
    <dbReference type="NCBI Taxonomy" id="2909236"/>
    <lineage>
        <taxon>Bacteria</taxon>
        <taxon>Pseudomonadati</taxon>
        <taxon>Bacteroidota</taxon>
        <taxon>Chitinophagia</taxon>
        <taxon>Chitinophagales</taxon>
        <taxon>Chitinophagaceae</taxon>
        <taxon>Flavihumibacter</taxon>
    </lineage>
</organism>
<dbReference type="EMBL" id="JAKEVY010000001">
    <property type="protein sequence ID" value="MCF1714186.1"/>
    <property type="molecule type" value="Genomic_DNA"/>
</dbReference>